<dbReference type="AlphaFoldDB" id="A0AAD9NS02"/>
<protein>
    <submittedName>
        <fullName evidence="1">Uncharacterized protein</fullName>
    </submittedName>
</protein>
<dbReference type="Proteomes" id="UP001209878">
    <property type="component" value="Unassembled WGS sequence"/>
</dbReference>
<evidence type="ECO:0000313" key="2">
    <source>
        <dbReference type="Proteomes" id="UP001209878"/>
    </source>
</evidence>
<organism evidence="1 2">
    <name type="scientific">Ridgeia piscesae</name>
    <name type="common">Tubeworm</name>
    <dbReference type="NCBI Taxonomy" id="27915"/>
    <lineage>
        <taxon>Eukaryota</taxon>
        <taxon>Metazoa</taxon>
        <taxon>Spiralia</taxon>
        <taxon>Lophotrochozoa</taxon>
        <taxon>Annelida</taxon>
        <taxon>Polychaeta</taxon>
        <taxon>Sedentaria</taxon>
        <taxon>Canalipalpata</taxon>
        <taxon>Sabellida</taxon>
        <taxon>Siboglinidae</taxon>
        <taxon>Ridgeia</taxon>
    </lineage>
</organism>
<sequence>MTFKLHLKRVKKLGHARIKFDLEKLKDPEVAKAFHAMIGGKFAALTILDGDGIDMETLIDTFSIAVTNTASEILGKHRPVKKPWVTADLLDLCDKRRELKKKKKDAEGVRQYRAANQAIKKGMKKPNMN</sequence>
<proteinExistence type="predicted"/>
<gene>
    <name evidence="1" type="ORF">NP493_607g01004</name>
</gene>
<keyword evidence="2" id="KW-1185">Reference proteome</keyword>
<reference evidence="1" key="1">
    <citation type="journal article" date="2023" name="Mol. Biol. Evol.">
        <title>Third-Generation Sequencing Reveals the Adaptive Role of the Epigenome in Three Deep-Sea Polychaetes.</title>
        <authorList>
            <person name="Perez M."/>
            <person name="Aroh O."/>
            <person name="Sun Y."/>
            <person name="Lan Y."/>
            <person name="Juniper S.K."/>
            <person name="Young C.R."/>
            <person name="Angers B."/>
            <person name="Qian P.Y."/>
        </authorList>
    </citation>
    <scope>NUCLEOTIDE SEQUENCE</scope>
    <source>
        <strain evidence="1">R07B-5</strain>
    </source>
</reference>
<evidence type="ECO:0000313" key="1">
    <source>
        <dbReference type="EMBL" id="KAK2177324.1"/>
    </source>
</evidence>
<name>A0AAD9NS02_RIDPI</name>
<accession>A0AAD9NS02</accession>
<comment type="caution">
    <text evidence="1">The sequence shown here is derived from an EMBL/GenBank/DDBJ whole genome shotgun (WGS) entry which is preliminary data.</text>
</comment>
<dbReference type="EMBL" id="JAODUO010000606">
    <property type="protein sequence ID" value="KAK2177324.1"/>
    <property type="molecule type" value="Genomic_DNA"/>
</dbReference>